<dbReference type="AlphaFoldDB" id="A0A1G9F049"/>
<evidence type="ECO:0000313" key="1">
    <source>
        <dbReference type="EMBL" id="SDK81732.1"/>
    </source>
</evidence>
<protein>
    <submittedName>
        <fullName evidence="1">Uncharacterized protein</fullName>
    </submittedName>
</protein>
<sequence>MIRRTFLGLGAMSIAAGALYSTNAFTSASAGRGVAVNAADGTDALLGIDNVDSSDDPVFINNTSLEMEVTLEESDTEITFDGNSSPFSFPLPPTEIRSVEIEATDDSENAFVDITADLSENGTSRGQITLQRDFSVSPAESIEFTGEARSPGGSGTYRFTLRNVGNVDITFTGVRIDQTTAESPTRSAGLELNNQTVVENDLHIGEDGPLVSFDGVTIEAGQDNFEGRFGQFRPGGGPGNSPASMDGEDLRVTFQFEASGETFTSTTDLCIDGCDLD</sequence>
<name>A0A1G9F049_9EURY</name>
<dbReference type="Proteomes" id="UP000198882">
    <property type="component" value="Unassembled WGS sequence"/>
</dbReference>
<gene>
    <name evidence="1" type="ORF">SAMN04515672_4043</name>
</gene>
<evidence type="ECO:0000313" key="2">
    <source>
        <dbReference type="Proteomes" id="UP000198882"/>
    </source>
</evidence>
<organism evidence="1 2">
    <name type="scientific">Natronorubrum texcoconense</name>
    <dbReference type="NCBI Taxonomy" id="1095776"/>
    <lineage>
        <taxon>Archaea</taxon>
        <taxon>Methanobacteriati</taxon>
        <taxon>Methanobacteriota</taxon>
        <taxon>Stenosarchaea group</taxon>
        <taxon>Halobacteria</taxon>
        <taxon>Halobacteriales</taxon>
        <taxon>Natrialbaceae</taxon>
        <taxon>Natronorubrum</taxon>
    </lineage>
</organism>
<proteinExistence type="predicted"/>
<reference evidence="2" key="1">
    <citation type="submission" date="2016-10" db="EMBL/GenBank/DDBJ databases">
        <authorList>
            <person name="Varghese N."/>
            <person name="Submissions S."/>
        </authorList>
    </citation>
    <scope>NUCLEOTIDE SEQUENCE [LARGE SCALE GENOMIC DNA]</scope>
    <source>
        <strain evidence="2">B4,CECT 8067,JCM 17497</strain>
    </source>
</reference>
<keyword evidence="2" id="KW-1185">Reference proteome</keyword>
<accession>A0A1G9F049</accession>
<dbReference type="EMBL" id="FNFE01000007">
    <property type="protein sequence ID" value="SDK81732.1"/>
    <property type="molecule type" value="Genomic_DNA"/>
</dbReference>